<dbReference type="GO" id="GO:0000917">
    <property type="term" value="P:division septum assembly"/>
    <property type="evidence" value="ECO:0007669"/>
    <property type="project" value="UniProtKB-KW"/>
</dbReference>
<feature type="compositionally biased region" description="Acidic residues" evidence="4">
    <location>
        <begin position="103"/>
        <end position="114"/>
    </location>
</feature>
<dbReference type="Gene3D" id="3.30.1120.40">
    <property type="entry name" value="Stage V sporulation protein G"/>
    <property type="match status" value="1"/>
</dbReference>
<evidence type="ECO:0000313" key="5">
    <source>
        <dbReference type="EMBL" id="CUQ80657.1"/>
    </source>
</evidence>
<protein>
    <submittedName>
        <fullName evidence="5">Putative septation protein spoVG</fullName>
    </submittedName>
</protein>
<dbReference type="Pfam" id="PF04026">
    <property type="entry name" value="SpoVG"/>
    <property type="match status" value="1"/>
</dbReference>
<evidence type="ECO:0000256" key="4">
    <source>
        <dbReference type="SAM" id="MobiDB-lite"/>
    </source>
</evidence>
<evidence type="ECO:0000256" key="1">
    <source>
        <dbReference type="ARBA" id="ARBA00022618"/>
    </source>
</evidence>
<dbReference type="PANTHER" id="PTHR38429">
    <property type="entry name" value="SEPTATION PROTEIN SPOVG-RELATED"/>
    <property type="match status" value="1"/>
</dbReference>
<dbReference type="InterPro" id="IPR007170">
    <property type="entry name" value="SpoVG"/>
</dbReference>
<accession>A0A174Z416</accession>
<dbReference type="Proteomes" id="UP000095662">
    <property type="component" value="Unassembled WGS sequence"/>
</dbReference>
<organism evidence="5 6">
    <name type="scientific">[Eubacterium] siraeum</name>
    <dbReference type="NCBI Taxonomy" id="39492"/>
    <lineage>
        <taxon>Bacteria</taxon>
        <taxon>Bacillati</taxon>
        <taxon>Bacillota</taxon>
        <taxon>Clostridia</taxon>
        <taxon>Eubacteriales</taxon>
        <taxon>Oscillospiraceae</taxon>
        <taxon>Oscillospiraceae incertae sedis</taxon>
    </lineage>
</organism>
<reference evidence="5 6" key="1">
    <citation type="submission" date="2015-09" db="EMBL/GenBank/DDBJ databases">
        <authorList>
            <consortium name="Pathogen Informatics"/>
        </authorList>
    </citation>
    <scope>NUCLEOTIDE SEQUENCE [LARGE SCALE GENOMIC DNA]</scope>
    <source>
        <strain evidence="5 6">2789STDY5834928</strain>
    </source>
</reference>
<proteinExistence type="predicted"/>
<keyword evidence="1" id="KW-0132">Cell division</keyword>
<dbReference type="InterPro" id="IPR036751">
    <property type="entry name" value="SpoVG_sf"/>
</dbReference>
<dbReference type="AlphaFoldDB" id="A0A174Z416"/>
<dbReference type="GO" id="GO:0030435">
    <property type="term" value="P:sporulation resulting in formation of a cellular spore"/>
    <property type="evidence" value="ECO:0007669"/>
    <property type="project" value="InterPro"/>
</dbReference>
<keyword evidence="2" id="KW-0717">Septation</keyword>
<dbReference type="STRING" id="39492.ERS852540_00063"/>
<keyword evidence="3" id="KW-0131">Cell cycle</keyword>
<gene>
    <name evidence="5" type="primary">spoVG</name>
    <name evidence="5" type="ORF">ERS852540_00063</name>
</gene>
<dbReference type="EMBL" id="CZBY01000001">
    <property type="protein sequence ID" value="CUQ80657.1"/>
    <property type="molecule type" value="Genomic_DNA"/>
</dbReference>
<evidence type="ECO:0000313" key="6">
    <source>
        <dbReference type="Proteomes" id="UP000095662"/>
    </source>
</evidence>
<dbReference type="PANTHER" id="PTHR38429:SF1">
    <property type="entry name" value="SEPTATION PROTEIN SPOVG-RELATED"/>
    <property type="match status" value="1"/>
</dbReference>
<evidence type="ECO:0000256" key="3">
    <source>
        <dbReference type="ARBA" id="ARBA00023306"/>
    </source>
</evidence>
<evidence type="ECO:0000256" key="2">
    <source>
        <dbReference type="ARBA" id="ARBA00023210"/>
    </source>
</evidence>
<dbReference type="SUPFAM" id="SSF160537">
    <property type="entry name" value="SpoVG-like"/>
    <property type="match status" value="1"/>
</dbReference>
<name>A0A174Z416_9FIRM</name>
<dbReference type="OrthoDB" id="9796286at2"/>
<feature type="region of interest" description="Disordered" evidence="4">
    <location>
        <begin position="101"/>
        <end position="120"/>
    </location>
</feature>
<sequence>MATKKANNASQSKIPVSAKIDRMIERENATVKAYASVNIGGAFVIKDIAVVDGQKGMFARMPFRSYKTGSGETKYSDIAFALTDEARQSLNDAVLGAYREAMEESEDELPDEYESPAQKM</sequence>